<dbReference type="GeneID" id="18921658"/>
<protein>
    <submittedName>
        <fullName evidence="2">Uncharacterized protein</fullName>
    </submittedName>
</protein>
<feature type="compositionally biased region" description="Basic residues" evidence="1">
    <location>
        <begin position="12"/>
        <end position="26"/>
    </location>
</feature>
<dbReference type="Proteomes" id="UP000001072">
    <property type="component" value="Unassembled WGS sequence"/>
</dbReference>
<feature type="compositionally biased region" description="Basic and acidic residues" evidence="1">
    <location>
        <begin position="440"/>
        <end position="452"/>
    </location>
</feature>
<evidence type="ECO:0000313" key="2">
    <source>
        <dbReference type="EMBL" id="EGG11689.1"/>
    </source>
</evidence>
<feature type="compositionally biased region" description="Polar residues" evidence="1">
    <location>
        <begin position="32"/>
        <end position="42"/>
    </location>
</feature>
<dbReference type="InParanoid" id="F4R827"/>
<evidence type="ECO:0000256" key="1">
    <source>
        <dbReference type="SAM" id="MobiDB-lite"/>
    </source>
</evidence>
<feature type="compositionally biased region" description="Basic residues" evidence="1">
    <location>
        <begin position="279"/>
        <end position="290"/>
    </location>
</feature>
<proteinExistence type="predicted"/>
<dbReference type="RefSeq" id="XP_007405324.1">
    <property type="nucleotide sequence ID" value="XM_007405262.1"/>
</dbReference>
<feature type="region of interest" description="Disordered" evidence="1">
    <location>
        <begin position="70"/>
        <end position="106"/>
    </location>
</feature>
<keyword evidence="3" id="KW-1185">Reference proteome</keyword>
<feature type="region of interest" description="Disordered" evidence="1">
    <location>
        <begin position="261"/>
        <end position="348"/>
    </location>
</feature>
<feature type="compositionally biased region" description="Basic and acidic residues" evidence="1">
    <location>
        <begin position="115"/>
        <end position="125"/>
    </location>
</feature>
<name>F4R827_MELLP</name>
<gene>
    <name evidence="2" type="ORF">MELLADRAFT_102370</name>
</gene>
<dbReference type="EMBL" id="GL883092">
    <property type="protein sequence ID" value="EGG11689.1"/>
    <property type="molecule type" value="Genomic_DNA"/>
</dbReference>
<evidence type="ECO:0000313" key="3">
    <source>
        <dbReference type="Proteomes" id="UP000001072"/>
    </source>
</evidence>
<dbReference type="HOGENOM" id="CLU_569944_0_0_1"/>
<dbReference type="AlphaFoldDB" id="F4R827"/>
<feature type="region of interest" description="Disordered" evidence="1">
    <location>
        <begin position="1"/>
        <end position="57"/>
    </location>
</feature>
<feature type="region of interest" description="Disordered" evidence="1">
    <location>
        <begin position="115"/>
        <end position="134"/>
    </location>
</feature>
<feature type="compositionally biased region" description="Polar residues" evidence="1">
    <location>
        <begin position="415"/>
        <end position="424"/>
    </location>
</feature>
<dbReference type="KEGG" id="mlr:MELLADRAFT_102370"/>
<sequence length="479" mass="52354">MPRETIPLPQPGHRKLRSHGASKKRPLISEEAATNSLPTSESADPIHEALENVGVHVGGRTQRDRLLSKLSRHVTRKRPRMSTGIVSDITPKFSRGKPQRRDALDCDPSEECHFQEPVENSKDPDSNDIDQDQPFSQFGNYNLVNMIRGVGIDADGWDRDKLISTCEVYKELIVIPDNLKKFFMLNEVVKKRGMDNRSQPMNVQGLSKTVFPVKPGPSDSEPIMPVAGPSMPVARVADRSEPAVPSESIMPVAGPTEPIATGANQSEPASVDIHTVGLKSKRGRRAKKVKGHEDNQEPIMSVGSATEPIATVTNQSEPGLKSKRGRLTKEVEGHKKKHTRSSKILPVASLAANDSSLLPSLEHNRLEHPRPNPTILNSSRSRNNKGKAKAVSECDDEWDPLINDPCDSNDDSEGSEASRNSQATAMAPKVNRIARKPLRKQGESAELTEKTRAILSTPPPSSPSHLASEKPPMTSEGAK</sequence>
<reference evidence="3" key="1">
    <citation type="journal article" date="2011" name="Proc. Natl. Acad. Sci. U.S.A.">
        <title>Obligate biotrophy features unraveled by the genomic analysis of rust fungi.</title>
        <authorList>
            <person name="Duplessis S."/>
            <person name="Cuomo C.A."/>
            <person name="Lin Y.-C."/>
            <person name="Aerts A."/>
            <person name="Tisserant E."/>
            <person name="Veneault-Fourrey C."/>
            <person name="Joly D.L."/>
            <person name="Hacquard S."/>
            <person name="Amselem J."/>
            <person name="Cantarel B.L."/>
            <person name="Chiu R."/>
            <person name="Coutinho P.M."/>
            <person name="Feau N."/>
            <person name="Field M."/>
            <person name="Frey P."/>
            <person name="Gelhaye E."/>
            <person name="Goldberg J."/>
            <person name="Grabherr M.G."/>
            <person name="Kodira C.D."/>
            <person name="Kohler A."/>
            <person name="Kuees U."/>
            <person name="Lindquist E.A."/>
            <person name="Lucas S.M."/>
            <person name="Mago R."/>
            <person name="Mauceli E."/>
            <person name="Morin E."/>
            <person name="Murat C."/>
            <person name="Pangilinan J.L."/>
            <person name="Park R."/>
            <person name="Pearson M."/>
            <person name="Quesneville H."/>
            <person name="Rouhier N."/>
            <person name="Sakthikumar S."/>
            <person name="Salamov A.A."/>
            <person name="Schmutz J."/>
            <person name="Selles B."/>
            <person name="Shapiro H."/>
            <person name="Tanguay P."/>
            <person name="Tuskan G.A."/>
            <person name="Henrissat B."/>
            <person name="Van de Peer Y."/>
            <person name="Rouze P."/>
            <person name="Ellis J.G."/>
            <person name="Dodds P.N."/>
            <person name="Schein J.E."/>
            <person name="Zhong S."/>
            <person name="Hamelin R.C."/>
            <person name="Grigoriev I.V."/>
            <person name="Szabo L.J."/>
            <person name="Martin F."/>
        </authorList>
    </citation>
    <scope>NUCLEOTIDE SEQUENCE [LARGE SCALE GENOMIC DNA]</scope>
    <source>
        <strain evidence="3">98AG31 / pathotype 3-4-7</strain>
    </source>
</reference>
<feature type="compositionally biased region" description="Basic residues" evidence="1">
    <location>
        <begin position="70"/>
        <end position="80"/>
    </location>
</feature>
<feature type="region of interest" description="Disordered" evidence="1">
    <location>
        <begin position="361"/>
        <end position="479"/>
    </location>
</feature>
<dbReference type="VEuPathDB" id="FungiDB:MELLADRAFT_102370"/>
<accession>F4R827</accession>
<organism evidence="3">
    <name type="scientific">Melampsora larici-populina (strain 98AG31 / pathotype 3-4-7)</name>
    <name type="common">Poplar leaf rust fungus</name>
    <dbReference type="NCBI Taxonomy" id="747676"/>
    <lineage>
        <taxon>Eukaryota</taxon>
        <taxon>Fungi</taxon>
        <taxon>Dikarya</taxon>
        <taxon>Basidiomycota</taxon>
        <taxon>Pucciniomycotina</taxon>
        <taxon>Pucciniomycetes</taxon>
        <taxon>Pucciniales</taxon>
        <taxon>Melampsoraceae</taxon>
        <taxon>Melampsora</taxon>
    </lineage>
</organism>